<dbReference type="EMBL" id="JBHUEJ010000044">
    <property type="protein sequence ID" value="MFD1712413.1"/>
    <property type="molecule type" value="Genomic_DNA"/>
</dbReference>
<name>A0ABW4KY39_9BURK</name>
<sequence>MITTPSQLPQRRHAMRWLAAGAAAGIGAPLWAQKQPGAIDPMAVEVWKDPSCGCCGDWIDHMQENGFKVTTHDVGNNAVRKRLGLPEKYGSCHTALVGGYLVEGHVPAADVKRLLKEKPPALGVAVPGMPVGSPGMDGPVYGGRRDAYDTVLVLRDGSSRVFQSHR</sequence>
<dbReference type="Proteomes" id="UP001597304">
    <property type="component" value="Unassembled WGS sequence"/>
</dbReference>
<organism evidence="1 2">
    <name type="scientific">Ottowia flava</name>
    <dbReference type="NCBI Taxonomy" id="2675430"/>
    <lineage>
        <taxon>Bacteria</taxon>
        <taxon>Pseudomonadati</taxon>
        <taxon>Pseudomonadota</taxon>
        <taxon>Betaproteobacteria</taxon>
        <taxon>Burkholderiales</taxon>
        <taxon>Comamonadaceae</taxon>
        <taxon>Ottowia</taxon>
    </lineage>
</organism>
<protein>
    <submittedName>
        <fullName evidence="1">DUF411 domain-containing protein</fullName>
    </submittedName>
</protein>
<comment type="caution">
    <text evidence="1">The sequence shown here is derived from an EMBL/GenBank/DDBJ whole genome shotgun (WGS) entry which is preliminary data.</text>
</comment>
<dbReference type="InterPro" id="IPR007332">
    <property type="entry name" value="DUF411"/>
</dbReference>
<proteinExistence type="predicted"/>
<dbReference type="RefSeq" id="WP_370512937.1">
    <property type="nucleotide sequence ID" value="NZ_JBHUEJ010000044.1"/>
</dbReference>
<gene>
    <name evidence="1" type="ORF">ACFSF0_17585</name>
</gene>
<evidence type="ECO:0000313" key="1">
    <source>
        <dbReference type="EMBL" id="MFD1712413.1"/>
    </source>
</evidence>
<keyword evidence="2" id="KW-1185">Reference proteome</keyword>
<evidence type="ECO:0000313" key="2">
    <source>
        <dbReference type="Proteomes" id="UP001597304"/>
    </source>
</evidence>
<accession>A0ABW4KY39</accession>
<reference evidence="2" key="1">
    <citation type="journal article" date="2019" name="Int. J. Syst. Evol. Microbiol.">
        <title>The Global Catalogue of Microorganisms (GCM) 10K type strain sequencing project: providing services to taxonomists for standard genome sequencing and annotation.</title>
        <authorList>
            <consortium name="The Broad Institute Genomics Platform"/>
            <consortium name="The Broad Institute Genome Sequencing Center for Infectious Disease"/>
            <person name="Wu L."/>
            <person name="Ma J."/>
        </authorList>
    </citation>
    <scope>NUCLEOTIDE SEQUENCE [LARGE SCALE GENOMIC DNA]</scope>
    <source>
        <strain evidence="2">LMG 29247</strain>
    </source>
</reference>
<dbReference type="Pfam" id="PF04214">
    <property type="entry name" value="DUF411"/>
    <property type="match status" value="1"/>
</dbReference>